<dbReference type="InterPro" id="IPR001130">
    <property type="entry name" value="TatD-like"/>
</dbReference>
<name>A0A382NTT4_9ZZZZ</name>
<dbReference type="PANTHER" id="PTHR42658:SF1">
    <property type="entry name" value="HYDROLASE TATD"/>
    <property type="match status" value="1"/>
</dbReference>
<dbReference type="Gene3D" id="3.20.20.140">
    <property type="entry name" value="Metal-dependent hydrolases"/>
    <property type="match status" value="1"/>
</dbReference>
<protein>
    <recommendedName>
        <fullName evidence="2">Amidohydrolase-related domain-containing protein</fullName>
    </recommendedName>
</protein>
<dbReference type="PANTHER" id="PTHR42658">
    <property type="entry name" value="HYDROLASE TATD"/>
    <property type="match status" value="1"/>
</dbReference>
<dbReference type="EMBL" id="UINC01101839">
    <property type="protein sequence ID" value="SVC62981.1"/>
    <property type="molecule type" value="Genomic_DNA"/>
</dbReference>
<dbReference type="PIRSF" id="PIRSF005295">
    <property type="entry name" value="UCP005295_TatD"/>
    <property type="match status" value="1"/>
</dbReference>
<sequence>MRICEPHAHMYARTTHDYEAMAKAGIEVIVEPAFWLGETRKSPGSFFDYFDHLIGYEHKRAATYGIRQYVTIAMNPKEANDRDLGKAVVDELPRFLEVDHVVAVGEIGFDAISDAEEESFVRQVELAREFGLPLLIHSPHVNKHAGIKQLLEVLGHLDFPMEKVLMDHNTEETTGMSLAAGAWAGHTIYPISKVSPERMANIIQEHGFERMMINSAADWGPSDPLMVPYTIEELQRRGVVEEDIQKLVWDNPMSFFSQSGRMS</sequence>
<gene>
    <name evidence="1" type="ORF">METZ01_LOCUS315835</name>
</gene>
<evidence type="ECO:0000313" key="1">
    <source>
        <dbReference type="EMBL" id="SVC62981.1"/>
    </source>
</evidence>
<evidence type="ECO:0008006" key="2">
    <source>
        <dbReference type="Google" id="ProtNLM"/>
    </source>
</evidence>
<dbReference type="GO" id="GO:0016788">
    <property type="term" value="F:hydrolase activity, acting on ester bonds"/>
    <property type="evidence" value="ECO:0007669"/>
    <property type="project" value="InterPro"/>
</dbReference>
<proteinExistence type="predicted"/>
<dbReference type="SUPFAM" id="SSF51556">
    <property type="entry name" value="Metallo-dependent hydrolases"/>
    <property type="match status" value="1"/>
</dbReference>
<dbReference type="AlphaFoldDB" id="A0A382NTT4"/>
<accession>A0A382NTT4</accession>
<reference evidence="1" key="1">
    <citation type="submission" date="2018-05" db="EMBL/GenBank/DDBJ databases">
        <authorList>
            <person name="Lanie J.A."/>
            <person name="Ng W.-L."/>
            <person name="Kazmierczak K.M."/>
            <person name="Andrzejewski T.M."/>
            <person name="Davidsen T.M."/>
            <person name="Wayne K.J."/>
            <person name="Tettelin H."/>
            <person name="Glass J.I."/>
            <person name="Rusch D."/>
            <person name="Podicherti R."/>
            <person name="Tsui H.-C.T."/>
            <person name="Winkler M.E."/>
        </authorList>
    </citation>
    <scope>NUCLEOTIDE SEQUENCE</scope>
</reference>
<dbReference type="Pfam" id="PF01026">
    <property type="entry name" value="TatD_DNase"/>
    <property type="match status" value="1"/>
</dbReference>
<dbReference type="InterPro" id="IPR012022">
    <property type="entry name" value="UCP005295"/>
</dbReference>
<organism evidence="1">
    <name type="scientific">marine metagenome</name>
    <dbReference type="NCBI Taxonomy" id="408172"/>
    <lineage>
        <taxon>unclassified sequences</taxon>
        <taxon>metagenomes</taxon>
        <taxon>ecological metagenomes</taxon>
    </lineage>
</organism>
<dbReference type="InterPro" id="IPR032466">
    <property type="entry name" value="Metal_Hydrolase"/>
</dbReference>